<evidence type="ECO:0000313" key="6">
    <source>
        <dbReference type="EMBL" id="KAK4535970.1"/>
    </source>
</evidence>
<evidence type="ECO:0000259" key="5">
    <source>
        <dbReference type="PROSITE" id="PS51858"/>
    </source>
</evidence>
<evidence type="ECO:0000313" key="7">
    <source>
        <dbReference type="Proteomes" id="UP001301350"/>
    </source>
</evidence>
<comment type="similarity">
    <text evidence="1">Belongs to the DeSI family.</text>
</comment>
<comment type="caution">
    <text evidence="6">The sequence shown here is derived from an EMBL/GenBank/DDBJ whole genome shotgun (WGS) entry which is preliminary data.</text>
</comment>
<dbReference type="AlphaFoldDB" id="A0AAV9IUJ3"/>
<organism evidence="6 7">
    <name type="scientific">Cyanidium caldarium</name>
    <name type="common">Red alga</name>
    <dbReference type="NCBI Taxonomy" id="2771"/>
    <lineage>
        <taxon>Eukaryota</taxon>
        <taxon>Rhodophyta</taxon>
        <taxon>Bangiophyceae</taxon>
        <taxon>Cyanidiales</taxon>
        <taxon>Cyanidiaceae</taxon>
        <taxon>Cyanidium</taxon>
    </lineage>
</organism>
<dbReference type="Proteomes" id="UP001301350">
    <property type="component" value="Unassembled WGS sequence"/>
</dbReference>
<keyword evidence="3" id="KW-0378">Hydrolase</keyword>
<dbReference type="Gene3D" id="3.90.1720.30">
    <property type="entry name" value="PPPDE domains"/>
    <property type="match status" value="1"/>
</dbReference>
<evidence type="ECO:0000256" key="1">
    <source>
        <dbReference type="ARBA" id="ARBA00008140"/>
    </source>
</evidence>
<dbReference type="InterPro" id="IPR008580">
    <property type="entry name" value="PPPDE_dom"/>
</dbReference>
<evidence type="ECO:0000256" key="3">
    <source>
        <dbReference type="ARBA" id="ARBA00022801"/>
    </source>
</evidence>
<feature type="compositionally biased region" description="Acidic residues" evidence="4">
    <location>
        <begin position="196"/>
        <end position="205"/>
    </location>
</feature>
<dbReference type="GO" id="GO:0101005">
    <property type="term" value="F:deubiquitinase activity"/>
    <property type="evidence" value="ECO:0007669"/>
    <property type="project" value="TreeGrafter"/>
</dbReference>
<dbReference type="Pfam" id="PF05903">
    <property type="entry name" value="Peptidase_C97"/>
    <property type="match status" value="1"/>
</dbReference>
<gene>
    <name evidence="6" type="ORF">CDCA_CDCA06G1995</name>
</gene>
<keyword evidence="2" id="KW-0645">Protease</keyword>
<sequence length="250" mass="27901">MREDETAVALTEVLVQDKRPRVLVNIYDLADLESVNRHLFRVGLGVYHSGVVLGRREYGYGFKPGPGTGVFYVVPGCAPNAVLRQTLDCGPVEVSAGEARLRLRRLCGEFRGDAYHLLDRNCNTFTAAVVWELTGRELPAWVNRTARFAGVFRCLLPESMVQPQSVPQARMLTVESRSASSPSAMDMLPSRPDAVSDAEEEEEQEQREQWMRALGEEPPRGASNEERSAERRAAVSAGERDALVWDRVRL</sequence>
<dbReference type="PANTHER" id="PTHR12378:SF80">
    <property type="entry name" value="IP06716P-RELATED"/>
    <property type="match status" value="1"/>
</dbReference>
<dbReference type="GO" id="GO:0006508">
    <property type="term" value="P:proteolysis"/>
    <property type="evidence" value="ECO:0007669"/>
    <property type="project" value="UniProtKB-KW"/>
</dbReference>
<dbReference type="EMBL" id="JANCYW010000006">
    <property type="protein sequence ID" value="KAK4535970.1"/>
    <property type="molecule type" value="Genomic_DNA"/>
</dbReference>
<name>A0AAV9IUJ3_CYACA</name>
<dbReference type="PANTHER" id="PTHR12378">
    <property type="entry name" value="DESUMOYLATING ISOPEPTIDASE"/>
    <property type="match status" value="1"/>
</dbReference>
<accession>A0AAV9IUJ3</accession>
<evidence type="ECO:0000256" key="4">
    <source>
        <dbReference type="SAM" id="MobiDB-lite"/>
    </source>
</evidence>
<feature type="region of interest" description="Disordered" evidence="4">
    <location>
        <begin position="174"/>
        <end position="238"/>
    </location>
</feature>
<feature type="compositionally biased region" description="Basic and acidic residues" evidence="4">
    <location>
        <begin position="206"/>
        <end position="238"/>
    </location>
</feature>
<keyword evidence="7" id="KW-1185">Reference proteome</keyword>
<evidence type="ECO:0000256" key="2">
    <source>
        <dbReference type="ARBA" id="ARBA00022670"/>
    </source>
</evidence>
<dbReference type="InterPro" id="IPR042266">
    <property type="entry name" value="PPPDE_sf"/>
</dbReference>
<protein>
    <recommendedName>
        <fullName evidence="5">PPPDE domain-containing protein</fullName>
    </recommendedName>
</protein>
<proteinExistence type="inferred from homology"/>
<dbReference type="SMART" id="SM01179">
    <property type="entry name" value="DUF862"/>
    <property type="match status" value="1"/>
</dbReference>
<feature type="domain" description="PPPDE" evidence="5">
    <location>
        <begin position="20"/>
        <end position="160"/>
    </location>
</feature>
<dbReference type="PROSITE" id="PS51858">
    <property type="entry name" value="PPPDE"/>
    <property type="match status" value="1"/>
</dbReference>
<reference evidence="6 7" key="1">
    <citation type="submission" date="2022-07" db="EMBL/GenBank/DDBJ databases">
        <title>Genome-wide signatures of adaptation to extreme environments.</title>
        <authorList>
            <person name="Cho C.H."/>
            <person name="Yoon H.S."/>
        </authorList>
    </citation>
    <scope>NUCLEOTIDE SEQUENCE [LARGE SCALE GENOMIC DNA]</scope>
    <source>
        <strain evidence="6 7">DBV 063 E5</strain>
    </source>
</reference>
<dbReference type="GO" id="GO:0016579">
    <property type="term" value="P:protein deubiquitination"/>
    <property type="evidence" value="ECO:0007669"/>
    <property type="project" value="TreeGrafter"/>
</dbReference>